<dbReference type="SUPFAM" id="SSF51735">
    <property type="entry name" value="NAD(P)-binding Rossmann-fold domains"/>
    <property type="match status" value="1"/>
</dbReference>
<evidence type="ECO:0000256" key="1">
    <source>
        <dbReference type="ARBA" id="ARBA00004496"/>
    </source>
</evidence>
<dbReference type="GO" id="GO:0070403">
    <property type="term" value="F:NAD+ binding"/>
    <property type="evidence" value="ECO:0007669"/>
    <property type="project" value="InterPro"/>
</dbReference>
<gene>
    <name evidence="13" type="ORF">LOTGIDRAFT_95422</name>
</gene>
<evidence type="ECO:0000259" key="11">
    <source>
        <dbReference type="Pfam" id="PF00725"/>
    </source>
</evidence>
<keyword evidence="14" id="KW-1185">Reference proteome</keyword>
<evidence type="ECO:0000256" key="3">
    <source>
        <dbReference type="ARBA" id="ARBA00011738"/>
    </source>
</evidence>
<dbReference type="AlphaFoldDB" id="V4AIJ3"/>
<evidence type="ECO:0000256" key="2">
    <source>
        <dbReference type="ARBA" id="ARBA00009463"/>
    </source>
</evidence>
<comment type="subcellular location">
    <subcellularLocation>
        <location evidence="1">Cytoplasm</location>
    </subcellularLocation>
</comment>
<accession>V4AIJ3</accession>
<keyword evidence="5" id="KW-0597">Phosphoprotein</keyword>
<dbReference type="EC" id="1.1.1.45" evidence="8"/>
<name>V4AIJ3_LOTGI</name>
<proteinExistence type="inferred from homology"/>
<dbReference type="InterPro" id="IPR006176">
    <property type="entry name" value="3-OHacyl-CoA_DH_NAD-bd"/>
</dbReference>
<dbReference type="STRING" id="225164.V4AIJ3"/>
<dbReference type="Pfam" id="PF00725">
    <property type="entry name" value="3HCDH"/>
    <property type="match status" value="1"/>
</dbReference>
<evidence type="ECO:0000259" key="12">
    <source>
        <dbReference type="Pfam" id="PF02737"/>
    </source>
</evidence>
<dbReference type="GeneID" id="20253053"/>
<dbReference type="PANTHER" id="PTHR48075">
    <property type="entry name" value="3-HYDROXYACYL-COA DEHYDROGENASE FAMILY PROTEIN"/>
    <property type="match status" value="1"/>
</dbReference>
<feature type="non-terminal residue" evidence="13">
    <location>
        <position position="1"/>
    </location>
</feature>
<feature type="non-terminal residue" evidence="13">
    <location>
        <position position="305"/>
    </location>
</feature>
<organism evidence="13 14">
    <name type="scientific">Lottia gigantea</name>
    <name type="common">Giant owl limpet</name>
    <dbReference type="NCBI Taxonomy" id="225164"/>
    <lineage>
        <taxon>Eukaryota</taxon>
        <taxon>Metazoa</taxon>
        <taxon>Spiralia</taxon>
        <taxon>Lophotrochozoa</taxon>
        <taxon>Mollusca</taxon>
        <taxon>Gastropoda</taxon>
        <taxon>Patellogastropoda</taxon>
        <taxon>Lottioidea</taxon>
        <taxon>Lottiidae</taxon>
        <taxon>Lottia</taxon>
    </lineage>
</organism>
<dbReference type="Proteomes" id="UP000030746">
    <property type="component" value="Unassembled WGS sequence"/>
</dbReference>
<evidence type="ECO:0000256" key="6">
    <source>
        <dbReference type="ARBA" id="ARBA00023002"/>
    </source>
</evidence>
<reference evidence="13 14" key="1">
    <citation type="journal article" date="2013" name="Nature">
        <title>Insights into bilaterian evolution from three spiralian genomes.</title>
        <authorList>
            <person name="Simakov O."/>
            <person name="Marletaz F."/>
            <person name="Cho S.J."/>
            <person name="Edsinger-Gonzales E."/>
            <person name="Havlak P."/>
            <person name="Hellsten U."/>
            <person name="Kuo D.H."/>
            <person name="Larsson T."/>
            <person name="Lv J."/>
            <person name="Arendt D."/>
            <person name="Savage R."/>
            <person name="Osoegawa K."/>
            <person name="de Jong P."/>
            <person name="Grimwood J."/>
            <person name="Chapman J.A."/>
            <person name="Shapiro H."/>
            <person name="Aerts A."/>
            <person name="Otillar R.P."/>
            <person name="Terry A.Y."/>
            <person name="Boore J.L."/>
            <person name="Grigoriev I.V."/>
            <person name="Lindberg D.R."/>
            <person name="Seaver E.C."/>
            <person name="Weisblat D.A."/>
            <person name="Putnam N.H."/>
            <person name="Rokhsar D.S."/>
        </authorList>
    </citation>
    <scope>NUCLEOTIDE SEQUENCE [LARGE SCALE GENOMIC DNA]</scope>
</reference>
<dbReference type="GO" id="GO:0005737">
    <property type="term" value="C:cytoplasm"/>
    <property type="evidence" value="ECO:0007669"/>
    <property type="project" value="UniProtKB-SubCell"/>
</dbReference>
<evidence type="ECO:0000256" key="5">
    <source>
        <dbReference type="ARBA" id="ARBA00022553"/>
    </source>
</evidence>
<dbReference type="PANTHER" id="PTHR48075:SF1">
    <property type="entry name" value="LAMBDA-CRYSTALLIN HOMOLOG"/>
    <property type="match status" value="1"/>
</dbReference>
<evidence type="ECO:0000256" key="9">
    <source>
        <dbReference type="ARBA" id="ARBA00042709"/>
    </source>
</evidence>
<evidence type="ECO:0000256" key="10">
    <source>
        <dbReference type="PIRSR" id="PIRSR000105-1"/>
    </source>
</evidence>
<keyword evidence="4" id="KW-0963">Cytoplasm</keyword>
<dbReference type="OrthoDB" id="2021159at2759"/>
<evidence type="ECO:0000256" key="8">
    <source>
        <dbReference type="ARBA" id="ARBA00038962"/>
    </source>
</evidence>
<dbReference type="GO" id="GO:0006631">
    <property type="term" value="P:fatty acid metabolic process"/>
    <property type="evidence" value="ECO:0007669"/>
    <property type="project" value="InterPro"/>
</dbReference>
<dbReference type="FunFam" id="3.40.50.720:FF:000356">
    <property type="entry name" value="Lambda-crystallin homolog"/>
    <property type="match status" value="1"/>
</dbReference>
<dbReference type="HOGENOM" id="CLU_009834_0_0_1"/>
<feature type="domain" description="3-hydroxyacyl-CoA dehydrogenase C-terminal" evidence="11">
    <location>
        <begin position="182"/>
        <end position="268"/>
    </location>
</feature>
<dbReference type="InterPro" id="IPR008927">
    <property type="entry name" value="6-PGluconate_DH-like_C_sf"/>
</dbReference>
<dbReference type="RefSeq" id="XP_009056000.1">
    <property type="nucleotide sequence ID" value="XM_009057752.1"/>
</dbReference>
<evidence type="ECO:0000256" key="4">
    <source>
        <dbReference type="ARBA" id="ARBA00022490"/>
    </source>
</evidence>
<keyword evidence="6" id="KW-0560">Oxidoreductase</keyword>
<dbReference type="SUPFAM" id="SSF48179">
    <property type="entry name" value="6-phosphogluconate dehydrogenase C-terminal domain-like"/>
    <property type="match status" value="1"/>
</dbReference>
<dbReference type="OMA" id="ALRWSFM"/>
<dbReference type="Pfam" id="PF02737">
    <property type="entry name" value="3HCDH_N"/>
    <property type="match status" value="1"/>
</dbReference>
<comment type="subunit">
    <text evidence="3">Homodimer.</text>
</comment>
<sequence length="305" mass="34702">LFSSGLIGQSWAMLFASSGYEIKLFDSHQSQVENALSNIEEQLHFLEKEGLLRGELSRQEQRERISSCSLLEDCVKDSFYIQECVPERLETKKRVWSEIDKLADSTTIFASSTSSLLPSNISQHLQNKNRFLVVHPTNPPYYAPLVELIPAPWTDDDVVPTTKSLMLQVGQVPVILKKEIDGFALNRIQYSILGEAWRLINDDVISAEDLDKVMSSGLGVRYAFMGPLETAYLNADGMHSYYERYGDMIYALQNSFGPPLKMQGETGDKIQKELEKYSCPVSEIPLRRQWRDKRLVALAKLKKEL</sequence>
<evidence type="ECO:0000313" key="13">
    <source>
        <dbReference type="EMBL" id="ESO93301.1"/>
    </source>
</evidence>
<dbReference type="Gene3D" id="3.40.50.720">
    <property type="entry name" value="NAD(P)-binding Rossmann-like Domain"/>
    <property type="match status" value="1"/>
</dbReference>
<evidence type="ECO:0000256" key="7">
    <source>
        <dbReference type="ARBA" id="ARBA00023027"/>
    </source>
</evidence>
<keyword evidence="7" id="KW-0520">NAD</keyword>
<comment type="similarity">
    <text evidence="2">Belongs to the 3-hydroxyacyl-CoA dehydrogenase family.</text>
</comment>
<dbReference type="KEGG" id="lgi:LOTGIDRAFT_95422"/>
<evidence type="ECO:0000313" key="14">
    <source>
        <dbReference type="Proteomes" id="UP000030746"/>
    </source>
</evidence>
<dbReference type="InterPro" id="IPR013328">
    <property type="entry name" value="6PGD_dom2"/>
</dbReference>
<dbReference type="GO" id="GO:0050104">
    <property type="term" value="F:L-gulonate 3-dehydrogenase activity"/>
    <property type="evidence" value="ECO:0007669"/>
    <property type="project" value="UniProtKB-EC"/>
</dbReference>
<feature type="site" description="Important for catalytic activity" evidence="10">
    <location>
        <position position="135"/>
    </location>
</feature>
<dbReference type="EMBL" id="KB201931">
    <property type="protein sequence ID" value="ESO93301.1"/>
    <property type="molecule type" value="Genomic_DNA"/>
</dbReference>
<dbReference type="PIRSF" id="PIRSF000105">
    <property type="entry name" value="HCDH"/>
    <property type="match status" value="1"/>
</dbReference>
<dbReference type="InterPro" id="IPR022694">
    <property type="entry name" value="3-OHacyl-CoA_DH"/>
</dbReference>
<dbReference type="CTD" id="20253053"/>
<feature type="domain" description="3-hydroxyacyl-CoA dehydrogenase NAD binding" evidence="12">
    <location>
        <begin position="4"/>
        <end position="177"/>
    </location>
</feature>
<dbReference type="InterPro" id="IPR036291">
    <property type="entry name" value="NAD(P)-bd_dom_sf"/>
</dbReference>
<dbReference type="InterPro" id="IPR006108">
    <property type="entry name" value="3HC_DH_C"/>
</dbReference>
<dbReference type="Gene3D" id="1.10.1040.10">
    <property type="entry name" value="N-(1-d-carboxylethyl)-l-norvaline Dehydrogenase, domain 2"/>
    <property type="match status" value="1"/>
</dbReference>
<protein>
    <recommendedName>
        <fullName evidence="9">L-gulonate 3-dehydrogenase</fullName>
        <ecNumber evidence="8">1.1.1.45</ecNumber>
    </recommendedName>
    <alternativeName>
        <fullName evidence="9">L-gulonate 3-dehydrogenase</fullName>
    </alternativeName>
</protein>